<name>A0A6C2D2B9_9RHOO</name>
<sequence>MKPGEKVLSLEANQAWAKRIYKKLLVVVPDLWEISEYGKSRVEGYGDLNLGVLVVAEGYRRIALSHYWKHDSGDMIPDPDMEIGVYREWEMAEALTYQDMYQYNDVYSGPDGQADRRYYLHCNAFLEKWLEALAEQGHLLRKEK</sequence>
<dbReference type="InterPro" id="IPR009659">
    <property type="entry name" value="DUF1249"/>
</dbReference>
<comment type="caution">
    <text evidence="1">The sequence shown here is derived from an EMBL/GenBank/DDBJ whole genome shotgun (WGS) entry which is preliminary data.</text>
</comment>
<dbReference type="EMBL" id="SDKK01000007">
    <property type="protein sequence ID" value="TYC59662.1"/>
    <property type="molecule type" value="Genomic_DNA"/>
</dbReference>
<accession>A0A6C2D2B9</accession>
<keyword evidence="2" id="KW-1185">Reference proteome</keyword>
<proteinExistence type="predicted"/>
<gene>
    <name evidence="1" type="ORF">ETQ85_08850</name>
</gene>
<protein>
    <submittedName>
        <fullName evidence="1">DUF1249 domain-containing protein</fullName>
    </submittedName>
</protein>
<dbReference type="AlphaFoldDB" id="A0A6C2D2B9"/>
<dbReference type="RefSeq" id="WP_148578684.1">
    <property type="nucleotide sequence ID" value="NZ_SDKK01000007.1"/>
</dbReference>
<evidence type="ECO:0000313" key="2">
    <source>
        <dbReference type="Proteomes" id="UP000389128"/>
    </source>
</evidence>
<reference evidence="1 2" key="1">
    <citation type="submission" date="2019-01" db="EMBL/GenBank/DDBJ databases">
        <title>Zoogloea oleivorans genome sequencing and assembly.</title>
        <authorList>
            <person name="Tancsics A."/>
            <person name="Farkas M."/>
            <person name="Kriszt B."/>
            <person name="Maroti G."/>
            <person name="Horvath B."/>
        </authorList>
    </citation>
    <scope>NUCLEOTIDE SEQUENCE [LARGE SCALE GENOMIC DNA]</scope>
    <source>
        <strain evidence="1 2">Buc</strain>
    </source>
</reference>
<dbReference type="Pfam" id="PF06853">
    <property type="entry name" value="DUF1249"/>
    <property type="match status" value="1"/>
</dbReference>
<organism evidence="1 2">
    <name type="scientific">Zoogloea oleivorans</name>
    <dbReference type="NCBI Taxonomy" id="1552750"/>
    <lineage>
        <taxon>Bacteria</taxon>
        <taxon>Pseudomonadati</taxon>
        <taxon>Pseudomonadota</taxon>
        <taxon>Betaproteobacteria</taxon>
        <taxon>Rhodocyclales</taxon>
        <taxon>Zoogloeaceae</taxon>
        <taxon>Zoogloea</taxon>
    </lineage>
</organism>
<dbReference type="OrthoDB" id="8776077at2"/>
<evidence type="ECO:0000313" key="1">
    <source>
        <dbReference type="EMBL" id="TYC59662.1"/>
    </source>
</evidence>
<dbReference type="Proteomes" id="UP000389128">
    <property type="component" value="Unassembled WGS sequence"/>
</dbReference>